<protein>
    <submittedName>
        <fullName evidence="2">Uncharacterized protein</fullName>
    </submittedName>
</protein>
<evidence type="ECO:0000256" key="1">
    <source>
        <dbReference type="SAM" id="MobiDB-lite"/>
    </source>
</evidence>
<feature type="compositionally biased region" description="Pro residues" evidence="1">
    <location>
        <begin position="27"/>
        <end position="37"/>
    </location>
</feature>
<proteinExistence type="predicted"/>
<dbReference type="RefSeq" id="WP_153289635.1">
    <property type="nucleotide sequence ID" value="NZ_CP045643.1"/>
</dbReference>
<dbReference type="Proteomes" id="UP000326179">
    <property type="component" value="Chromosome"/>
</dbReference>
<evidence type="ECO:0000313" key="3">
    <source>
        <dbReference type="Proteomes" id="UP000326179"/>
    </source>
</evidence>
<dbReference type="AlphaFoldDB" id="A0A5Q0LED6"/>
<organism evidence="2 3">
    <name type="scientific">Streptomyces fagopyri</name>
    <dbReference type="NCBI Taxonomy" id="2662397"/>
    <lineage>
        <taxon>Bacteria</taxon>
        <taxon>Bacillati</taxon>
        <taxon>Actinomycetota</taxon>
        <taxon>Actinomycetes</taxon>
        <taxon>Kitasatosporales</taxon>
        <taxon>Streptomycetaceae</taxon>
        <taxon>Streptomyces</taxon>
    </lineage>
</organism>
<feature type="compositionally biased region" description="Low complexity" evidence="1">
    <location>
        <begin position="13"/>
        <end position="26"/>
    </location>
</feature>
<sequence length="159" mass="16625">MATPPPHGQNPYAQQPTAPMGQQPGQPGVPPQQPYAPFPNQGAPVPPPAPAPAKRGGKKALRIVALILVALAVYGVKWYLGQSDAETASVGNCMHNDGTDSKADLKTVDCSSGDAQYKVVEKFDNTSDDTKCKDVAAATISYIQSGGGHDVVLCLKENK</sequence>
<dbReference type="EMBL" id="CP045643">
    <property type="protein sequence ID" value="QFZ75370.1"/>
    <property type="molecule type" value="Genomic_DNA"/>
</dbReference>
<keyword evidence="3" id="KW-1185">Reference proteome</keyword>
<accession>A0A5Q0LED6</accession>
<feature type="region of interest" description="Disordered" evidence="1">
    <location>
        <begin position="1"/>
        <end position="56"/>
    </location>
</feature>
<gene>
    <name evidence="2" type="ORF">GFH48_20765</name>
</gene>
<evidence type="ECO:0000313" key="2">
    <source>
        <dbReference type="EMBL" id="QFZ75370.1"/>
    </source>
</evidence>
<reference evidence="2 3" key="1">
    <citation type="submission" date="2019-10" db="EMBL/GenBank/DDBJ databases">
        <title>A novel species.</title>
        <authorList>
            <person name="Gao J."/>
        </authorList>
    </citation>
    <scope>NUCLEOTIDE SEQUENCE [LARGE SCALE GENOMIC DNA]</scope>
    <source>
        <strain evidence="2 3">QMT-28</strain>
    </source>
</reference>
<name>A0A5Q0LED6_9ACTN</name>
<dbReference type="KEGG" id="sfy:GFH48_20765"/>